<dbReference type="Pfam" id="PF05198">
    <property type="entry name" value="IF3_N"/>
    <property type="match status" value="1"/>
</dbReference>
<evidence type="ECO:0000256" key="6">
    <source>
        <dbReference type="SAM" id="MobiDB-lite"/>
    </source>
</evidence>
<keyword evidence="2 4" id="KW-0396">Initiation factor</keyword>
<accession>A0A395M0L4</accession>
<dbReference type="Pfam" id="PF00707">
    <property type="entry name" value="IF3_C"/>
    <property type="match status" value="1"/>
</dbReference>
<dbReference type="InterPro" id="IPR019814">
    <property type="entry name" value="Translation_initiation_fac_3_N"/>
</dbReference>
<dbReference type="SUPFAM" id="SSF55200">
    <property type="entry name" value="Translation initiation factor IF3, C-terminal domain"/>
    <property type="match status" value="1"/>
</dbReference>
<evidence type="ECO:0000256" key="1">
    <source>
        <dbReference type="ARBA" id="ARBA00005439"/>
    </source>
</evidence>
<dbReference type="PANTHER" id="PTHR10938">
    <property type="entry name" value="TRANSLATION INITIATION FACTOR IF-3"/>
    <property type="match status" value="1"/>
</dbReference>
<organism evidence="9 10">
    <name type="scientific">Candidatus Thermochlorobacter aerophilus</name>
    <dbReference type="NCBI Taxonomy" id="1868324"/>
    <lineage>
        <taxon>Bacteria</taxon>
        <taxon>Pseudomonadati</taxon>
        <taxon>Chlorobiota</taxon>
        <taxon>Chlorobiia</taxon>
        <taxon>Chlorobiales</taxon>
        <taxon>Candidatus Thermochlorobacteriaceae</taxon>
        <taxon>Candidatus Thermochlorobacter</taxon>
    </lineage>
</organism>
<dbReference type="NCBIfam" id="TIGR00168">
    <property type="entry name" value="infC"/>
    <property type="match status" value="1"/>
</dbReference>
<evidence type="ECO:0000256" key="5">
    <source>
        <dbReference type="NCBIfam" id="TIGR00168"/>
    </source>
</evidence>
<dbReference type="GO" id="GO:0032790">
    <property type="term" value="P:ribosome disassembly"/>
    <property type="evidence" value="ECO:0007669"/>
    <property type="project" value="TreeGrafter"/>
</dbReference>
<keyword evidence="3 4" id="KW-0648">Protein biosynthesis</keyword>
<evidence type="ECO:0000259" key="7">
    <source>
        <dbReference type="Pfam" id="PF00707"/>
    </source>
</evidence>
<dbReference type="HAMAP" id="MF_00080">
    <property type="entry name" value="IF_3"/>
    <property type="match status" value="1"/>
</dbReference>
<comment type="subcellular location">
    <subcellularLocation>
        <location evidence="4">Cytoplasm</location>
    </subcellularLocation>
</comment>
<dbReference type="Gene3D" id="3.10.20.80">
    <property type="entry name" value="Translation initiation factor 3 (IF-3), N-terminal domain"/>
    <property type="match status" value="1"/>
</dbReference>
<evidence type="ECO:0000256" key="2">
    <source>
        <dbReference type="ARBA" id="ARBA00022540"/>
    </source>
</evidence>
<dbReference type="InterPro" id="IPR036787">
    <property type="entry name" value="T_IF-3_N_sf"/>
</dbReference>
<dbReference type="Proteomes" id="UP000266389">
    <property type="component" value="Unassembled WGS sequence"/>
</dbReference>
<dbReference type="Gene3D" id="3.30.110.10">
    <property type="entry name" value="Translation initiation factor 3 (IF-3), C-terminal domain"/>
    <property type="match status" value="1"/>
</dbReference>
<dbReference type="InterPro" id="IPR001288">
    <property type="entry name" value="Translation_initiation_fac_3"/>
</dbReference>
<dbReference type="InterPro" id="IPR019815">
    <property type="entry name" value="Translation_initiation_fac_3_C"/>
</dbReference>
<reference evidence="9 10" key="1">
    <citation type="journal article" date="2011" name="ISME J.">
        <title>Community ecology of hot spring cyanobacterial mats: predominant populations and their functional potential.</title>
        <authorList>
            <person name="Klatt C.G."/>
            <person name="Wood J.M."/>
            <person name="Rusch D.B."/>
            <person name="Bateson M.M."/>
            <person name="Hamamura N."/>
            <person name="Heidelberg J.F."/>
            <person name="Grossman A.R."/>
            <person name="Bhaya D."/>
            <person name="Cohan F.M."/>
            <person name="Kuhl M."/>
            <person name="Bryant D.A."/>
            <person name="Ward D.M."/>
        </authorList>
    </citation>
    <scope>NUCLEOTIDE SEQUENCE [LARGE SCALE GENOMIC DNA]</scope>
    <source>
        <strain evidence="9">OS</strain>
    </source>
</reference>
<feature type="domain" description="Translation initiation factor 3 N-terminal" evidence="8">
    <location>
        <begin position="8"/>
        <end position="76"/>
    </location>
</feature>
<dbReference type="EMBL" id="PHFL01000045">
    <property type="protein sequence ID" value="RFM24231.1"/>
    <property type="molecule type" value="Genomic_DNA"/>
</dbReference>
<evidence type="ECO:0000256" key="4">
    <source>
        <dbReference type="HAMAP-Rule" id="MF_00080"/>
    </source>
</evidence>
<dbReference type="GO" id="GO:0003743">
    <property type="term" value="F:translation initiation factor activity"/>
    <property type="evidence" value="ECO:0007669"/>
    <property type="project" value="UniProtKB-UniRule"/>
</dbReference>
<proteinExistence type="inferred from homology"/>
<sequence>MRERQHRINEDIRIPEVRVLFPEGEQRIMKTAEALREARQLGLDLIEIQPNAQPPVCKIADYGKFLYEIEKKEKEARKKTKTSELKEVRFHPNTDKHDFDFKAKHAEEFLRKGDKVRATVVFLGRAIVYKEQGYQLIDRLTERLSTVGRPEGPPKLEGKNLYIYYVPDRAKIEALERKLQKEREEEQRRLEAEEAERQRKLQEAQQKRSEQNAENAAS</sequence>
<feature type="domain" description="Translation initiation factor 3 C-terminal" evidence="7">
    <location>
        <begin position="84"/>
        <end position="167"/>
    </location>
</feature>
<comment type="subunit">
    <text evidence="4">Monomer.</text>
</comment>
<evidence type="ECO:0000313" key="9">
    <source>
        <dbReference type="EMBL" id="RFM24231.1"/>
    </source>
</evidence>
<dbReference type="PANTHER" id="PTHR10938:SF0">
    <property type="entry name" value="TRANSLATION INITIATION FACTOR IF-3, MITOCHONDRIAL"/>
    <property type="match status" value="1"/>
</dbReference>
<comment type="caution">
    <text evidence="9">The sequence shown here is derived from an EMBL/GenBank/DDBJ whole genome shotgun (WGS) entry which is preliminary data.</text>
</comment>
<comment type="function">
    <text evidence="4">IF-3 binds to the 30S ribosomal subunit and shifts the equilibrium between 70S ribosomes and their 50S and 30S subunits in favor of the free subunits, thus enhancing the availability of 30S subunits on which protein synthesis initiation begins.</text>
</comment>
<evidence type="ECO:0000259" key="8">
    <source>
        <dbReference type="Pfam" id="PF05198"/>
    </source>
</evidence>
<evidence type="ECO:0000313" key="10">
    <source>
        <dbReference type="Proteomes" id="UP000266389"/>
    </source>
</evidence>
<feature type="region of interest" description="Disordered" evidence="6">
    <location>
        <begin position="180"/>
        <end position="218"/>
    </location>
</feature>
<feature type="compositionally biased region" description="Basic and acidic residues" evidence="6">
    <location>
        <begin position="180"/>
        <end position="211"/>
    </location>
</feature>
<gene>
    <name evidence="4" type="primary">infC</name>
    <name evidence="9" type="ORF">D0433_07125</name>
</gene>
<evidence type="ECO:0000256" key="3">
    <source>
        <dbReference type="ARBA" id="ARBA00022917"/>
    </source>
</evidence>
<protein>
    <recommendedName>
        <fullName evidence="4 5">Translation initiation factor IF-3</fullName>
    </recommendedName>
</protein>
<dbReference type="SUPFAM" id="SSF54364">
    <property type="entry name" value="Translation initiation factor IF3, N-terminal domain"/>
    <property type="match status" value="1"/>
</dbReference>
<dbReference type="GO" id="GO:0043022">
    <property type="term" value="F:ribosome binding"/>
    <property type="evidence" value="ECO:0007669"/>
    <property type="project" value="TreeGrafter"/>
</dbReference>
<dbReference type="AlphaFoldDB" id="A0A395M0L4"/>
<dbReference type="GO" id="GO:0005737">
    <property type="term" value="C:cytoplasm"/>
    <property type="evidence" value="ECO:0007669"/>
    <property type="project" value="UniProtKB-SubCell"/>
</dbReference>
<name>A0A395M0L4_9BACT</name>
<comment type="similarity">
    <text evidence="1 4">Belongs to the IF-3 family.</text>
</comment>
<keyword evidence="4" id="KW-0963">Cytoplasm</keyword>
<dbReference type="InterPro" id="IPR036788">
    <property type="entry name" value="T_IF-3_C_sf"/>
</dbReference>